<keyword evidence="5" id="KW-1185">Reference proteome</keyword>
<dbReference type="SUPFAM" id="SSF46894">
    <property type="entry name" value="C-terminal effector domain of the bipartite response regulators"/>
    <property type="match status" value="1"/>
</dbReference>
<evidence type="ECO:0000259" key="3">
    <source>
        <dbReference type="PROSITE" id="PS50043"/>
    </source>
</evidence>
<dbReference type="AlphaFoldDB" id="A0A9X1LXJ8"/>
<dbReference type="EMBL" id="JAGTTN010000004">
    <property type="protein sequence ID" value="MCC2033200.1"/>
    <property type="molecule type" value="Genomic_DNA"/>
</dbReference>
<dbReference type="Proteomes" id="UP001139354">
    <property type="component" value="Unassembled WGS sequence"/>
</dbReference>
<comment type="caution">
    <text evidence="4">The sequence shown here is derived from an EMBL/GenBank/DDBJ whole genome shotgun (WGS) entry which is preliminary data.</text>
</comment>
<dbReference type="InterPro" id="IPR000792">
    <property type="entry name" value="Tscrpt_reg_LuxR_C"/>
</dbReference>
<dbReference type="SUPFAM" id="SSF48452">
    <property type="entry name" value="TPR-like"/>
    <property type="match status" value="1"/>
</dbReference>
<dbReference type="PRINTS" id="PR00038">
    <property type="entry name" value="HTHLUXR"/>
</dbReference>
<dbReference type="Pfam" id="PF00196">
    <property type="entry name" value="GerE"/>
    <property type="match status" value="1"/>
</dbReference>
<feature type="domain" description="HTH luxR-type" evidence="3">
    <location>
        <begin position="839"/>
        <end position="903"/>
    </location>
</feature>
<dbReference type="Gene3D" id="1.25.40.10">
    <property type="entry name" value="Tetratricopeptide repeat domain"/>
    <property type="match status" value="1"/>
</dbReference>
<dbReference type="SMART" id="SM00421">
    <property type="entry name" value="HTH_LUXR"/>
    <property type="match status" value="1"/>
</dbReference>
<keyword evidence="1" id="KW-0547">Nucleotide-binding</keyword>
<reference evidence="4" key="1">
    <citation type="submission" date="2021-04" db="EMBL/GenBank/DDBJ databases">
        <title>Microbacterium tenobrionis sp. nov. and Microbacterium allomyrinae sp. nov., isolated from larvae of Tenobrio molitor and Allomyrina dichotoma, respectively.</title>
        <authorList>
            <person name="Lee S.D."/>
        </authorList>
    </citation>
    <scope>NUCLEOTIDE SEQUENCE</scope>
    <source>
        <strain evidence="4">BWT-G7</strain>
    </source>
</reference>
<dbReference type="GO" id="GO:0005737">
    <property type="term" value="C:cytoplasm"/>
    <property type="evidence" value="ECO:0007669"/>
    <property type="project" value="TreeGrafter"/>
</dbReference>
<dbReference type="InterPro" id="IPR036388">
    <property type="entry name" value="WH-like_DNA-bd_sf"/>
</dbReference>
<dbReference type="GO" id="GO:0006355">
    <property type="term" value="P:regulation of DNA-templated transcription"/>
    <property type="evidence" value="ECO:0007669"/>
    <property type="project" value="InterPro"/>
</dbReference>
<dbReference type="GO" id="GO:0005524">
    <property type="term" value="F:ATP binding"/>
    <property type="evidence" value="ECO:0007669"/>
    <property type="project" value="UniProtKB-KW"/>
</dbReference>
<name>A0A9X1LXJ8_9MICO</name>
<dbReference type="RefSeq" id="WP_229385165.1">
    <property type="nucleotide sequence ID" value="NZ_JAGTTN010000004.1"/>
</dbReference>
<dbReference type="PANTHER" id="PTHR16305">
    <property type="entry name" value="TESTICULAR SOLUBLE ADENYLYL CYCLASE"/>
    <property type="match status" value="1"/>
</dbReference>
<dbReference type="GO" id="GO:0003677">
    <property type="term" value="F:DNA binding"/>
    <property type="evidence" value="ECO:0007669"/>
    <property type="project" value="InterPro"/>
</dbReference>
<evidence type="ECO:0000256" key="2">
    <source>
        <dbReference type="ARBA" id="ARBA00022840"/>
    </source>
</evidence>
<dbReference type="Pfam" id="PF13191">
    <property type="entry name" value="AAA_16"/>
    <property type="match status" value="1"/>
</dbReference>
<dbReference type="SUPFAM" id="SSF52540">
    <property type="entry name" value="P-loop containing nucleoside triphosphate hydrolases"/>
    <property type="match status" value="1"/>
</dbReference>
<dbReference type="GO" id="GO:0004016">
    <property type="term" value="F:adenylate cyclase activity"/>
    <property type="evidence" value="ECO:0007669"/>
    <property type="project" value="TreeGrafter"/>
</dbReference>
<evidence type="ECO:0000256" key="1">
    <source>
        <dbReference type="ARBA" id="ARBA00022741"/>
    </source>
</evidence>
<keyword evidence="2" id="KW-0067">ATP-binding</keyword>
<evidence type="ECO:0000313" key="4">
    <source>
        <dbReference type="EMBL" id="MCC2033200.1"/>
    </source>
</evidence>
<gene>
    <name evidence="4" type="ORF">KEC57_13520</name>
</gene>
<dbReference type="InterPro" id="IPR016032">
    <property type="entry name" value="Sig_transdc_resp-reg_C-effctor"/>
</dbReference>
<organism evidence="4 5">
    <name type="scientific">Microbacterium allomyrinae</name>
    <dbReference type="NCBI Taxonomy" id="2830666"/>
    <lineage>
        <taxon>Bacteria</taxon>
        <taxon>Bacillati</taxon>
        <taxon>Actinomycetota</taxon>
        <taxon>Actinomycetes</taxon>
        <taxon>Micrococcales</taxon>
        <taxon>Microbacteriaceae</taxon>
        <taxon>Microbacterium</taxon>
    </lineage>
</organism>
<accession>A0A9X1LXJ8</accession>
<sequence length="903" mass="96803">MPTDRALVGRHSELVRFGALCANSDAGGSALLIEGDPGVGKTALVDEYERMARERGMGVLRTSGTPDESAAPFSGLHLLLHPLRERIPELPGPQRDALEVAFGVRSGETPTTFLAGVATLTLLSDASRARPLLVIGEDLHWLDPVSRQTLLMVARRVSSDPVIVVMTARGGHEAVEGETIERLRLAPLSFIDANALLDSRTDSPAGTERRMLLELADGNPLALVELPVAGLRVADVDVVPLTHRLELAFAGRYAELPGEARLGVLAGSLGCDSIDDTTTAIARVLGRAPSRDWLGVAATAGLIEPAQGRIGFRHPLVRSAVAGAAHPQERSTMLRALVDTIADPARTVWWRADLQTGTDPGLAEELMQLGEAALGARDAALALRALRRAADLTAPSPARIERLLLAADAAGRAGAHRTAFVLLDEADAETDDSRARSRAAWMRELLPVEEAALARGDLRPATTAIETMRRSGDADAALDALLHLASIAWDHSTHSDPGLVISEAARAFDLDPDEPRALLLAAVTDPAGRGDDVIARIRDRAVIEPDDAQADWYLGYALNLCGEVESAAEHLQRAVDGFRAHGNRALLPHALMGLSWICFLQGRFERGRACIDECLTIAIDAEDPGLATAARMALAWYDALDGAVPDRDAIAGSSPLAALALEAQSPRATLVFAEGCAALVGARPRDAERTLRRLADPEDGVYNLMFRIVSLPDLVEAAVLLGHRPLAQAQVAAMSEIQEGWHAPVLRAALGYSRIVLCDDARLDEEADRLERHPLPMPFLQARAHLHVGSRLRRMRRSADSRVHLRIALALFEGFPAAGWAERAREELRVGGVRLPDAAPSGTHVLTPQELRVAELAAAGLSNREIAERLFLSPRTIGAHLYTTFRKLGITAREQLGPALASK</sequence>
<protein>
    <submittedName>
        <fullName evidence="4">AAA family ATPase</fullName>
    </submittedName>
</protein>
<dbReference type="InterPro" id="IPR011990">
    <property type="entry name" value="TPR-like_helical_dom_sf"/>
</dbReference>
<dbReference type="PANTHER" id="PTHR16305:SF35">
    <property type="entry name" value="TRANSCRIPTIONAL ACTIVATOR DOMAIN"/>
    <property type="match status" value="1"/>
</dbReference>
<dbReference type="PROSITE" id="PS50043">
    <property type="entry name" value="HTH_LUXR_2"/>
    <property type="match status" value="1"/>
</dbReference>
<evidence type="ECO:0000313" key="5">
    <source>
        <dbReference type="Proteomes" id="UP001139354"/>
    </source>
</evidence>
<dbReference type="InterPro" id="IPR027417">
    <property type="entry name" value="P-loop_NTPase"/>
</dbReference>
<dbReference type="Gene3D" id="1.10.10.10">
    <property type="entry name" value="Winged helix-like DNA-binding domain superfamily/Winged helix DNA-binding domain"/>
    <property type="match status" value="1"/>
</dbReference>
<dbReference type="InterPro" id="IPR041664">
    <property type="entry name" value="AAA_16"/>
</dbReference>
<proteinExistence type="predicted"/>
<dbReference type="CDD" id="cd06170">
    <property type="entry name" value="LuxR_C_like"/>
    <property type="match status" value="1"/>
</dbReference>